<dbReference type="GO" id="GO:0090307">
    <property type="term" value="P:mitotic spindle assembly"/>
    <property type="evidence" value="ECO:0007669"/>
    <property type="project" value="TreeGrafter"/>
</dbReference>
<evidence type="ECO:0000259" key="2">
    <source>
        <dbReference type="Pfam" id="PF22065"/>
    </source>
</evidence>
<feature type="compositionally biased region" description="Polar residues" evidence="1">
    <location>
        <begin position="1"/>
        <end position="10"/>
    </location>
</feature>
<feature type="region of interest" description="Disordered" evidence="1">
    <location>
        <begin position="1"/>
        <end position="24"/>
    </location>
</feature>
<feature type="region of interest" description="Disordered" evidence="1">
    <location>
        <begin position="312"/>
        <end position="331"/>
    </location>
</feature>
<dbReference type="GO" id="GO:0000242">
    <property type="term" value="C:pericentriolar material"/>
    <property type="evidence" value="ECO:0007669"/>
    <property type="project" value="TreeGrafter"/>
</dbReference>
<dbReference type="GO" id="GO:0090222">
    <property type="term" value="P:centrosome-templated microtubule nucleation"/>
    <property type="evidence" value="ECO:0007669"/>
    <property type="project" value="InterPro"/>
</dbReference>
<evidence type="ECO:0000259" key="4">
    <source>
        <dbReference type="Pfam" id="PF22076"/>
    </source>
</evidence>
<feature type="domain" description="Cep192-like" evidence="4">
    <location>
        <begin position="30"/>
        <end position="128"/>
    </location>
</feature>
<dbReference type="InterPro" id="IPR039103">
    <property type="entry name" value="Spd-2/CEP192"/>
</dbReference>
<dbReference type="InterPro" id="IPR054092">
    <property type="entry name" value="Cep192-like_D6"/>
</dbReference>
<dbReference type="Gene3D" id="2.60.40.10">
    <property type="entry name" value="Immunoglobulins"/>
    <property type="match status" value="2"/>
</dbReference>
<evidence type="ECO:0000313" key="5">
    <source>
        <dbReference type="Ensembl" id="ENSPMAP00000007147.1"/>
    </source>
</evidence>
<dbReference type="STRING" id="7757.ENSPMAP00000007147"/>
<dbReference type="InterPro" id="IPR054088">
    <property type="entry name" value="Cep192-like_D8"/>
</dbReference>
<dbReference type="Pfam" id="PF22065">
    <property type="entry name" value="Cep192_D7"/>
    <property type="match status" value="1"/>
</dbReference>
<reference evidence="5" key="2">
    <citation type="submission" date="2025-09" db="UniProtKB">
        <authorList>
            <consortium name="Ensembl"/>
        </authorList>
    </citation>
    <scope>IDENTIFICATION</scope>
</reference>
<organism evidence="5">
    <name type="scientific">Petromyzon marinus</name>
    <name type="common">Sea lamprey</name>
    <dbReference type="NCBI Taxonomy" id="7757"/>
    <lineage>
        <taxon>Eukaryota</taxon>
        <taxon>Metazoa</taxon>
        <taxon>Chordata</taxon>
        <taxon>Craniata</taxon>
        <taxon>Vertebrata</taxon>
        <taxon>Cyclostomata</taxon>
        <taxon>Hyperoartia</taxon>
        <taxon>Petromyzontiformes</taxon>
        <taxon>Petromyzontidae</taxon>
        <taxon>Petromyzon</taxon>
    </lineage>
</organism>
<dbReference type="GeneTree" id="ENSGT00510000048187"/>
<feature type="domain" description="Cep192-like" evidence="3">
    <location>
        <begin position="338"/>
        <end position="435"/>
    </location>
</feature>
<name>S4RPL1_PETMA</name>
<dbReference type="OMA" id="HTIRAMH"/>
<dbReference type="GO" id="GO:0019901">
    <property type="term" value="F:protein kinase binding"/>
    <property type="evidence" value="ECO:0007669"/>
    <property type="project" value="TreeGrafter"/>
</dbReference>
<feature type="compositionally biased region" description="Low complexity" evidence="1">
    <location>
        <begin position="319"/>
        <end position="331"/>
    </location>
</feature>
<evidence type="ECO:0000256" key="1">
    <source>
        <dbReference type="SAM" id="MobiDB-lite"/>
    </source>
</evidence>
<dbReference type="Pfam" id="PF22066">
    <property type="entry name" value="Cep192_D8"/>
    <property type="match status" value="1"/>
</dbReference>
<dbReference type="PANTHER" id="PTHR16029">
    <property type="entry name" value="CENTROSOMAL PROTEIN OF 192 KDA"/>
    <property type="match status" value="1"/>
</dbReference>
<dbReference type="InterPro" id="IPR054087">
    <property type="entry name" value="Cep192-like_D7"/>
</dbReference>
<dbReference type="InterPro" id="IPR013783">
    <property type="entry name" value="Ig-like_fold"/>
</dbReference>
<dbReference type="GO" id="GO:0071539">
    <property type="term" value="P:protein localization to centrosome"/>
    <property type="evidence" value="ECO:0007669"/>
    <property type="project" value="InterPro"/>
</dbReference>
<reference evidence="5" key="1">
    <citation type="submission" date="2025-08" db="UniProtKB">
        <authorList>
            <consortium name="Ensembl"/>
        </authorList>
    </citation>
    <scope>IDENTIFICATION</scope>
</reference>
<dbReference type="GO" id="GO:0051298">
    <property type="term" value="P:centrosome duplication"/>
    <property type="evidence" value="ECO:0007669"/>
    <property type="project" value="InterPro"/>
</dbReference>
<dbReference type="AlphaFoldDB" id="S4RPL1"/>
<protein>
    <recommendedName>
        <fullName evidence="6">Centrosomal protein 192</fullName>
    </recommendedName>
</protein>
<evidence type="ECO:0000259" key="3">
    <source>
        <dbReference type="Pfam" id="PF22066"/>
    </source>
</evidence>
<dbReference type="GO" id="GO:0005814">
    <property type="term" value="C:centriole"/>
    <property type="evidence" value="ECO:0007669"/>
    <property type="project" value="TreeGrafter"/>
</dbReference>
<dbReference type="Ensembl" id="ENSPMAT00000007179.1">
    <property type="protein sequence ID" value="ENSPMAP00000007147.1"/>
    <property type="gene ID" value="ENSPMAG00000006484.1"/>
</dbReference>
<feature type="domain" description="Cep192-like" evidence="2">
    <location>
        <begin position="171"/>
        <end position="293"/>
    </location>
</feature>
<dbReference type="Pfam" id="PF22076">
    <property type="entry name" value="Cep192_D6"/>
    <property type="match status" value="1"/>
</dbReference>
<dbReference type="PANTHER" id="PTHR16029:SF11">
    <property type="entry name" value="CENTROSOMAL PROTEIN OF 192 KDA"/>
    <property type="match status" value="1"/>
</dbReference>
<evidence type="ECO:0008006" key="6">
    <source>
        <dbReference type="Google" id="ProtNLM"/>
    </source>
</evidence>
<proteinExistence type="predicted"/>
<accession>S4RPL1</accession>
<dbReference type="GO" id="GO:0005737">
    <property type="term" value="C:cytoplasm"/>
    <property type="evidence" value="ECO:0007669"/>
    <property type="project" value="TreeGrafter"/>
</dbReference>
<sequence>AIRQHGSTSLDVLPVRGPQSEGAATGVEASAWSAEPTLLLLPAPTIEGHSAGRVTLRNHTSRALPFELSWPAHCLTVTPHQGVLDPQGALLILVSPTPSPSAKTKLPWTGRLYVHCDNQQQAVRVQIREDLVQADVVSPDPAVGRTLAVPHATPATPAIPPAMPPALLATPSIQVEVFNKSVYFPATRVGETSKAALKFTNRGTDEVKWYLTSFAPPYVKGVAGTGDVFRATYSTFRFSRMAGTLEAAGKATVWAEFMPRDGGRYAQFWDLECHPEGHTHLRDHTRVQLSAEVKKISVLCYQSLPAGLVKTAPAPSPPRARSGTKGSAGATATTTAAGGLYVPRESYSFPQTALGSSSTVKVSIRNKTSQPHTLKFVCARAPFHIQHSNHLIRAQHYVNLPVQFKPLVAGPSEGLLVIETAPGSSLSVRLHGEAIAA</sequence>